<dbReference type="InterPro" id="IPR029526">
    <property type="entry name" value="PGBD"/>
</dbReference>
<reference evidence="3" key="1">
    <citation type="submission" date="2025-08" db="UniProtKB">
        <authorList>
            <consortium name="RefSeq"/>
        </authorList>
    </citation>
    <scope>IDENTIFICATION</scope>
</reference>
<organism evidence="2 3">
    <name type="scientific">Hydra vulgaris</name>
    <name type="common">Hydra</name>
    <name type="synonym">Hydra attenuata</name>
    <dbReference type="NCBI Taxonomy" id="6087"/>
    <lineage>
        <taxon>Eukaryota</taxon>
        <taxon>Metazoa</taxon>
        <taxon>Cnidaria</taxon>
        <taxon>Hydrozoa</taxon>
        <taxon>Hydroidolina</taxon>
        <taxon>Anthoathecata</taxon>
        <taxon>Aplanulata</taxon>
        <taxon>Hydridae</taxon>
        <taxon>Hydra</taxon>
    </lineage>
</organism>
<evidence type="ECO:0000313" key="3">
    <source>
        <dbReference type="RefSeq" id="XP_065658790.1"/>
    </source>
</evidence>
<evidence type="ECO:0000259" key="1">
    <source>
        <dbReference type="Pfam" id="PF13843"/>
    </source>
</evidence>
<protein>
    <submittedName>
        <fullName evidence="3">PiggyBac transposable element-derived protein 4-like</fullName>
    </submittedName>
</protein>
<dbReference type="Pfam" id="PF13843">
    <property type="entry name" value="DDE_Tnp_1_7"/>
    <property type="match status" value="1"/>
</dbReference>
<dbReference type="RefSeq" id="XP_065658790.1">
    <property type="nucleotide sequence ID" value="XM_065802718.1"/>
</dbReference>
<sequence>MSWVLARCEENSQKCYIHEESLTIDEFLFLNKARCRFTQYMPNKLDKFGIKFRILADLKTKYCLSIKPYLGKDESRVENLGTHVVMSLIEPYFGRGYNVTTDNFFTSVNLATKLFHKKMSIVGTV</sequence>
<dbReference type="PANTHER" id="PTHR46599:SF6">
    <property type="entry name" value="DUAL SPECIFICITY PHOSPHATASE 26"/>
    <property type="match status" value="1"/>
</dbReference>
<evidence type="ECO:0000313" key="2">
    <source>
        <dbReference type="Proteomes" id="UP001652625"/>
    </source>
</evidence>
<dbReference type="GeneID" id="136083319"/>
<dbReference type="Proteomes" id="UP001652625">
    <property type="component" value="Chromosome 08"/>
</dbReference>
<accession>A0ABM4CAV2</accession>
<dbReference type="PANTHER" id="PTHR46599">
    <property type="entry name" value="PIGGYBAC TRANSPOSABLE ELEMENT-DERIVED PROTEIN 4"/>
    <property type="match status" value="1"/>
</dbReference>
<keyword evidence="2" id="KW-1185">Reference proteome</keyword>
<name>A0ABM4CAV2_HYDVU</name>
<feature type="domain" description="PiggyBac transposable element-derived protein" evidence="1">
    <location>
        <begin position="6"/>
        <end position="125"/>
    </location>
</feature>
<proteinExistence type="predicted"/>
<gene>
    <name evidence="3" type="primary">LOC136083319</name>
</gene>